<keyword evidence="2" id="KW-1185">Reference proteome</keyword>
<organism evidence="2 3">
    <name type="scientific">Trichuris muris</name>
    <name type="common">Mouse whipworm</name>
    <dbReference type="NCBI Taxonomy" id="70415"/>
    <lineage>
        <taxon>Eukaryota</taxon>
        <taxon>Metazoa</taxon>
        <taxon>Ecdysozoa</taxon>
        <taxon>Nematoda</taxon>
        <taxon>Enoplea</taxon>
        <taxon>Dorylaimia</taxon>
        <taxon>Trichinellida</taxon>
        <taxon>Trichuridae</taxon>
        <taxon>Trichuris</taxon>
    </lineage>
</organism>
<feature type="region of interest" description="Disordered" evidence="1">
    <location>
        <begin position="22"/>
        <end position="51"/>
    </location>
</feature>
<dbReference type="WBParaSite" id="TMUE_1000002860.1">
    <property type="protein sequence ID" value="TMUE_1000002860.1"/>
    <property type="gene ID" value="WBGene00298518"/>
</dbReference>
<dbReference type="Proteomes" id="UP000046395">
    <property type="component" value="Unassembled WGS sequence"/>
</dbReference>
<name>A0A5S6Q6S5_TRIMR</name>
<proteinExistence type="predicted"/>
<reference evidence="3" key="1">
    <citation type="submission" date="2019-12" db="UniProtKB">
        <authorList>
            <consortium name="WormBaseParasite"/>
        </authorList>
    </citation>
    <scope>IDENTIFICATION</scope>
</reference>
<evidence type="ECO:0000313" key="3">
    <source>
        <dbReference type="WBParaSite" id="TMUE_1000002860.1"/>
    </source>
</evidence>
<sequence>MKSNGRTWPGRITSDIEKKCLNMKSRGKSPSTSKQTSLTKATKVKSKKPSSCQIPLQKLEANFKRFDMTCDTSLASGFPTVNAPQRLN</sequence>
<dbReference type="AlphaFoldDB" id="A0A5S6Q6S5"/>
<accession>A0A5S6Q6S5</accession>
<evidence type="ECO:0000313" key="2">
    <source>
        <dbReference type="Proteomes" id="UP000046395"/>
    </source>
</evidence>
<feature type="compositionally biased region" description="Polar residues" evidence="1">
    <location>
        <begin position="28"/>
        <end position="40"/>
    </location>
</feature>
<protein>
    <submittedName>
        <fullName evidence="3">Uncharacterized protein</fullName>
    </submittedName>
</protein>
<evidence type="ECO:0000256" key="1">
    <source>
        <dbReference type="SAM" id="MobiDB-lite"/>
    </source>
</evidence>